<dbReference type="GO" id="GO:0004649">
    <property type="term" value="F:poly(ADP-ribose) glycohydrolase activity"/>
    <property type="evidence" value="ECO:0007669"/>
    <property type="project" value="UniProtKB-EC"/>
</dbReference>
<feature type="domain" description="PARG helical" evidence="9">
    <location>
        <begin position="159"/>
        <end position="286"/>
    </location>
</feature>
<dbReference type="InterPro" id="IPR048362">
    <property type="entry name" value="PARG_helical"/>
</dbReference>
<dbReference type="VEuPathDB" id="TriTrypDB:ECC02_001414"/>
<name>A0A7J6YH64_TRYCR</name>
<keyword evidence="7" id="KW-0732">Signal</keyword>
<dbReference type="Proteomes" id="UP000583944">
    <property type="component" value="Unassembled WGS sequence"/>
</dbReference>
<evidence type="ECO:0000256" key="3">
    <source>
        <dbReference type="ARBA" id="ARBA00022801"/>
    </source>
</evidence>
<dbReference type="GO" id="GO:0005737">
    <property type="term" value="C:cytoplasm"/>
    <property type="evidence" value="ECO:0007669"/>
    <property type="project" value="TreeGrafter"/>
</dbReference>
<feature type="chain" id="PRO_5029886205" description="poly(ADP-ribose) glycohydrolase" evidence="7">
    <location>
        <begin position="20"/>
        <end position="589"/>
    </location>
</feature>
<keyword evidence="6" id="KW-0812">Transmembrane</keyword>
<evidence type="ECO:0000259" key="9">
    <source>
        <dbReference type="Pfam" id="PF20811"/>
    </source>
</evidence>
<feature type="binding site" evidence="5">
    <location>
        <position position="340"/>
    </location>
    <ligand>
        <name>substrate</name>
    </ligand>
</feature>
<protein>
    <recommendedName>
        <fullName evidence="2">poly(ADP-ribose) glycohydrolase</fullName>
        <ecNumber evidence="2">3.2.1.143</ecNumber>
    </recommendedName>
</protein>
<evidence type="ECO:0000256" key="2">
    <source>
        <dbReference type="ARBA" id="ARBA00012255"/>
    </source>
</evidence>
<feature type="domain" description="PARG catalytic Macro" evidence="8">
    <location>
        <begin position="293"/>
        <end position="523"/>
    </location>
</feature>
<feature type="binding site" evidence="5">
    <location>
        <position position="381"/>
    </location>
    <ligand>
        <name>substrate</name>
    </ligand>
</feature>
<feature type="active site" evidence="4">
    <location>
        <position position="342"/>
    </location>
</feature>
<dbReference type="AlphaFoldDB" id="A0A7J6YH64"/>
<feature type="active site" evidence="4">
    <location>
        <position position="341"/>
    </location>
</feature>
<evidence type="ECO:0000256" key="7">
    <source>
        <dbReference type="SAM" id="SignalP"/>
    </source>
</evidence>
<sequence>MDLLFFWFCLLSFFFIILSFPHVKQTEILSERKSIFLFLLFLFFLSRRRMTAPIHRLRQRTLESLWGRGGTKPHMAASMVSREDRYIRLPWSRENQCTEKPAQLRGNWDVIVAILSADTSKNMENFRDLLKRLYFYGSSRFISCLPCFGTLCLVIDSIMTPSERVAFFHVTLPWMKRRVIDGPVVLPRDLHALSQGESRRLILTHEEAATLLTCGFFSLFPGRCSNSRSKSKSSDTTASFNFADLFSLAPPGRIESQVAKIRCLLQYFIYCSHHADAVETCLEFYRVSFLSFPDLGKSLNPMQSVTMLEEGLIEDNYGSLQVDFANKYVGGGVLRTGCVQEEIRFMMCPELLLSCLFTEPLLDNEVLFMSGAGQYSVSVGYASGFRFICGHSPHFVKLGAATSTPREIWVELVPTSLRNEKDCTAVMLRNSCVVAMDAINYCGCEEKQYLASSIIRETRKAFAAFKGTPDSILTSVHSGPVATGNWGCGAFSGDRELKTMIQWCAASEAKRPLIYSSINDSDLCYRFGLVYKKLQEEEWTVGDVFTALLLFSQRYTTNPTSLEEGSLFQYILSFTNPRCASSHSGTEFE</sequence>
<keyword evidence="6" id="KW-1133">Transmembrane helix</keyword>
<evidence type="ECO:0000256" key="6">
    <source>
        <dbReference type="SAM" id="Phobius"/>
    </source>
</evidence>
<dbReference type="InterPro" id="IPR007724">
    <property type="entry name" value="Poly_GlycHdrlase"/>
</dbReference>
<dbReference type="GO" id="GO:0005975">
    <property type="term" value="P:carbohydrate metabolic process"/>
    <property type="evidence" value="ECO:0007669"/>
    <property type="project" value="InterPro"/>
</dbReference>
<dbReference type="PANTHER" id="PTHR12837">
    <property type="entry name" value="POLY ADP-RIBOSE GLYCOHYDROLASE"/>
    <property type="match status" value="1"/>
</dbReference>
<keyword evidence="3" id="KW-0378">Hydrolase</keyword>
<evidence type="ECO:0000313" key="10">
    <source>
        <dbReference type="EMBL" id="KAF5225650.1"/>
    </source>
</evidence>
<dbReference type="GO" id="GO:0009225">
    <property type="term" value="P:nucleotide-sugar metabolic process"/>
    <property type="evidence" value="ECO:0007669"/>
    <property type="project" value="TreeGrafter"/>
</dbReference>
<dbReference type="PANTHER" id="PTHR12837:SF0">
    <property type="entry name" value="POLY(ADP-RIBOSE) GLYCOHYDROLASE"/>
    <property type="match status" value="1"/>
</dbReference>
<dbReference type="EMBL" id="JABDHM010000006">
    <property type="protein sequence ID" value="KAF5225650.1"/>
    <property type="molecule type" value="Genomic_DNA"/>
</dbReference>
<dbReference type="Pfam" id="PF05028">
    <property type="entry name" value="PARG_cat_C"/>
    <property type="match status" value="1"/>
</dbReference>
<accession>A0A7J6YH64</accession>
<dbReference type="InterPro" id="IPR046372">
    <property type="entry name" value="PARG_cat_C"/>
</dbReference>
<evidence type="ECO:0000313" key="11">
    <source>
        <dbReference type="Proteomes" id="UP000583944"/>
    </source>
</evidence>
<evidence type="ECO:0000259" key="8">
    <source>
        <dbReference type="Pfam" id="PF05028"/>
    </source>
</evidence>
<feature type="transmembrane region" description="Helical" evidence="6">
    <location>
        <begin position="35"/>
        <end position="50"/>
    </location>
</feature>
<feature type="signal peptide" evidence="7">
    <location>
        <begin position="1"/>
        <end position="19"/>
    </location>
</feature>
<dbReference type="GO" id="GO:1990966">
    <property type="term" value="P:ATP generation from poly-ADP-D-ribose"/>
    <property type="evidence" value="ECO:0007669"/>
    <property type="project" value="TreeGrafter"/>
</dbReference>
<dbReference type="Pfam" id="PF20811">
    <property type="entry name" value="PARG_cat_N"/>
    <property type="match status" value="1"/>
</dbReference>
<dbReference type="VEuPathDB" id="TriTrypDB:BCY84_14004"/>
<organism evidence="10 11">
    <name type="scientific">Trypanosoma cruzi</name>
    <dbReference type="NCBI Taxonomy" id="5693"/>
    <lineage>
        <taxon>Eukaryota</taxon>
        <taxon>Discoba</taxon>
        <taxon>Euglenozoa</taxon>
        <taxon>Kinetoplastea</taxon>
        <taxon>Metakinetoplastina</taxon>
        <taxon>Trypanosomatida</taxon>
        <taxon>Trypanosomatidae</taxon>
        <taxon>Trypanosoma</taxon>
        <taxon>Schizotrypanum</taxon>
    </lineage>
</organism>
<reference evidence="10 11" key="1">
    <citation type="journal article" date="2019" name="Genome Biol. Evol.">
        <title>Nanopore Sequencing Significantly Improves Genome Assembly of the Protozoan Parasite Trypanosoma cruzi.</title>
        <authorList>
            <person name="Diaz-Viraque F."/>
            <person name="Pita S."/>
            <person name="Greif G."/>
            <person name="de Souza R.C.M."/>
            <person name="Iraola G."/>
            <person name="Robello C."/>
        </authorList>
    </citation>
    <scope>NUCLEOTIDE SEQUENCE [LARGE SCALE GENOMIC DNA]</scope>
    <source>
        <strain evidence="10 11">Berenice</strain>
    </source>
</reference>
<dbReference type="EC" id="3.2.1.143" evidence="2"/>
<keyword evidence="6" id="KW-0472">Membrane</keyword>
<dbReference type="GO" id="GO:0005634">
    <property type="term" value="C:nucleus"/>
    <property type="evidence" value="ECO:0007669"/>
    <property type="project" value="TreeGrafter"/>
</dbReference>
<feature type="active site" evidence="4">
    <location>
        <position position="323"/>
    </location>
</feature>
<feature type="binding site" evidence="5">
    <location>
        <position position="326"/>
    </location>
    <ligand>
        <name>substrate</name>
    </ligand>
</feature>
<comment type="caution">
    <text evidence="10">The sequence shown here is derived from an EMBL/GenBank/DDBJ whole genome shotgun (WGS) entry which is preliminary data.</text>
</comment>
<gene>
    <name evidence="10" type="ORF">ECC02_001414</name>
</gene>
<comment type="similarity">
    <text evidence="1">Belongs to the poly(ADP-ribose) glycohydrolase family.</text>
</comment>
<evidence type="ECO:0000256" key="4">
    <source>
        <dbReference type="PIRSR" id="PIRSR607724-1"/>
    </source>
</evidence>
<proteinExistence type="inferred from homology"/>
<evidence type="ECO:0000256" key="1">
    <source>
        <dbReference type="ARBA" id="ARBA00009545"/>
    </source>
</evidence>
<evidence type="ECO:0000256" key="5">
    <source>
        <dbReference type="PIRSR" id="PIRSR607724-2"/>
    </source>
</evidence>
<dbReference type="GO" id="GO:0006282">
    <property type="term" value="P:regulation of DNA repair"/>
    <property type="evidence" value="ECO:0007669"/>
    <property type="project" value="InterPro"/>
</dbReference>